<proteinExistence type="predicted"/>
<dbReference type="AlphaFoldDB" id="A0A921FXT7"/>
<dbReference type="EMBL" id="DYWT01000063">
    <property type="protein sequence ID" value="HJF30932.1"/>
    <property type="molecule type" value="Genomic_DNA"/>
</dbReference>
<reference evidence="2" key="2">
    <citation type="submission" date="2021-09" db="EMBL/GenBank/DDBJ databases">
        <authorList>
            <person name="Gilroy R."/>
        </authorList>
    </citation>
    <scope>NUCLEOTIDE SEQUENCE</scope>
    <source>
        <strain evidence="2">CHK171-7178</strain>
    </source>
</reference>
<protein>
    <submittedName>
        <fullName evidence="2">DinB family protein</fullName>
    </submittedName>
</protein>
<feature type="domain" description="DinB-like" evidence="1">
    <location>
        <begin position="7"/>
        <end position="153"/>
    </location>
</feature>
<evidence type="ECO:0000313" key="2">
    <source>
        <dbReference type="EMBL" id="HJF30932.1"/>
    </source>
</evidence>
<dbReference type="InterPro" id="IPR024775">
    <property type="entry name" value="DinB-like"/>
</dbReference>
<dbReference type="Gene3D" id="1.20.120.450">
    <property type="entry name" value="dinb family like domain"/>
    <property type="match status" value="1"/>
</dbReference>
<reference evidence="2" key="1">
    <citation type="journal article" date="2021" name="PeerJ">
        <title>Extensive microbial diversity within the chicken gut microbiome revealed by metagenomics and culture.</title>
        <authorList>
            <person name="Gilroy R."/>
            <person name="Ravi A."/>
            <person name="Getino M."/>
            <person name="Pursley I."/>
            <person name="Horton D.L."/>
            <person name="Alikhan N.F."/>
            <person name="Baker D."/>
            <person name="Gharbi K."/>
            <person name="Hall N."/>
            <person name="Watson M."/>
            <person name="Adriaenssens E.M."/>
            <person name="Foster-Nyarko E."/>
            <person name="Jarju S."/>
            <person name="Secka A."/>
            <person name="Antonio M."/>
            <person name="Oren A."/>
            <person name="Chaudhuri R.R."/>
            <person name="La Ragione R."/>
            <person name="Hildebrand F."/>
            <person name="Pallen M.J."/>
        </authorList>
    </citation>
    <scope>NUCLEOTIDE SEQUENCE</scope>
    <source>
        <strain evidence="2">CHK171-7178</strain>
    </source>
</reference>
<evidence type="ECO:0000259" key="1">
    <source>
        <dbReference type="Pfam" id="PF12867"/>
    </source>
</evidence>
<comment type="caution">
    <text evidence="2">The sequence shown here is derived from an EMBL/GenBank/DDBJ whole genome shotgun (WGS) entry which is preliminary data.</text>
</comment>
<dbReference type="Proteomes" id="UP000698173">
    <property type="component" value="Unassembled WGS sequence"/>
</dbReference>
<gene>
    <name evidence="2" type="ORF">K8V56_04015</name>
</gene>
<dbReference type="Pfam" id="PF12867">
    <property type="entry name" value="DinB_2"/>
    <property type="match status" value="1"/>
</dbReference>
<evidence type="ECO:0000313" key="3">
    <source>
        <dbReference type="Proteomes" id="UP000698173"/>
    </source>
</evidence>
<accession>A0A921FXT7</accession>
<dbReference type="InterPro" id="IPR034660">
    <property type="entry name" value="DinB/YfiT-like"/>
</dbReference>
<sequence length="161" mass="18400">MEENKKIREAVLRSVENLSDEQLNEQVEEGRWSIMQVLNHLYLMERAIVHTLSNQLANGENKTTVDKPIQFTTDRSTKVLAPSFATPSDDFIALTDMKSNLTTSRENLNTLVASADKTLLAQRTYPHPVFGDLSLEQWIPFIGLHEKRHLAQIEEVKEKLV</sequence>
<dbReference type="SUPFAM" id="SSF109854">
    <property type="entry name" value="DinB/YfiT-like putative metalloenzymes"/>
    <property type="match status" value="1"/>
</dbReference>
<organism evidence="2 3">
    <name type="scientific">Sporosarcina psychrophila</name>
    <name type="common">Bacillus psychrophilus</name>
    <dbReference type="NCBI Taxonomy" id="1476"/>
    <lineage>
        <taxon>Bacteria</taxon>
        <taxon>Bacillati</taxon>
        <taxon>Bacillota</taxon>
        <taxon>Bacilli</taxon>
        <taxon>Bacillales</taxon>
        <taxon>Caryophanaceae</taxon>
        <taxon>Sporosarcina</taxon>
    </lineage>
</organism>
<name>A0A921FXT7_SPOPS</name>